<organism evidence="4 5">
    <name type="scientific">Rhizoctonia solani</name>
    <dbReference type="NCBI Taxonomy" id="456999"/>
    <lineage>
        <taxon>Eukaryota</taxon>
        <taxon>Fungi</taxon>
        <taxon>Dikarya</taxon>
        <taxon>Basidiomycota</taxon>
        <taxon>Agaricomycotina</taxon>
        <taxon>Agaricomycetes</taxon>
        <taxon>Cantharellales</taxon>
        <taxon>Ceratobasidiaceae</taxon>
        <taxon>Rhizoctonia</taxon>
    </lineage>
</organism>
<evidence type="ECO:0000313" key="4">
    <source>
        <dbReference type="EMBL" id="CAE6458839.1"/>
    </source>
</evidence>
<name>A0A8H3GKL0_9AGAM</name>
<dbReference type="InterPro" id="IPR048720">
    <property type="entry name" value="PROPPIN"/>
</dbReference>
<feature type="region of interest" description="Disordered" evidence="3">
    <location>
        <begin position="127"/>
        <end position="154"/>
    </location>
</feature>
<dbReference type="EMBL" id="CAJMWW010000225">
    <property type="protein sequence ID" value="CAE6458839.1"/>
    <property type="molecule type" value="Genomic_DNA"/>
</dbReference>
<dbReference type="AlphaFoldDB" id="A0A8H3GKL0"/>
<gene>
    <name evidence="4" type="ORF">RDB_LOCUS146246</name>
</gene>
<keyword evidence="2" id="KW-0677">Repeat</keyword>
<evidence type="ECO:0000256" key="2">
    <source>
        <dbReference type="ARBA" id="ARBA00022737"/>
    </source>
</evidence>
<evidence type="ECO:0000313" key="5">
    <source>
        <dbReference type="Proteomes" id="UP000663841"/>
    </source>
</evidence>
<comment type="caution">
    <text evidence="4">The sequence shown here is derived from an EMBL/GenBank/DDBJ whole genome shotgun (WGS) entry which is preliminary data.</text>
</comment>
<sequence length="192" mass="20874">MERIVAYPPQPVGFYMLDCQTICPPPKRQSRNPSENSLKDVIYAGVAVSSKVVFGTHVSAGTPLATASEKQTTVRVFSIPATERLYEFRRVRGAAIHCITFNAVSTLLAVSSATDTEHIFKIQGSNEEGEKKWANGRPSSPGKIHGTEKGGEGLEGGYETYMHGKEKDRVESSLHHKALGLIRVIAGMVTSE</sequence>
<protein>
    <recommendedName>
        <fullName evidence="6">Autophagy-related protein 18</fullName>
    </recommendedName>
</protein>
<dbReference type="Proteomes" id="UP000663841">
    <property type="component" value="Unassembled WGS sequence"/>
</dbReference>
<keyword evidence="1" id="KW-0853">WD repeat</keyword>
<evidence type="ECO:0000256" key="3">
    <source>
        <dbReference type="SAM" id="MobiDB-lite"/>
    </source>
</evidence>
<dbReference type="PANTHER" id="PTHR11227">
    <property type="entry name" value="WD-REPEAT PROTEIN INTERACTING WITH PHOSPHOINOSIDES WIPI -RELATED"/>
    <property type="match status" value="1"/>
</dbReference>
<evidence type="ECO:0008006" key="6">
    <source>
        <dbReference type="Google" id="ProtNLM"/>
    </source>
</evidence>
<accession>A0A8H3GKL0</accession>
<dbReference type="InterPro" id="IPR036322">
    <property type="entry name" value="WD40_repeat_dom_sf"/>
</dbReference>
<dbReference type="SUPFAM" id="SSF50978">
    <property type="entry name" value="WD40 repeat-like"/>
    <property type="match status" value="1"/>
</dbReference>
<proteinExistence type="predicted"/>
<reference evidence="4" key="1">
    <citation type="submission" date="2021-01" db="EMBL/GenBank/DDBJ databases">
        <authorList>
            <person name="Kaushik A."/>
        </authorList>
    </citation>
    <scope>NUCLEOTIDE SEQUENCE</scope>
    <source>
        <strain evidence="4">AG3-T5</strain>
    </source>
</reference>
<dbReference type="Pfam" id="PF21032">
    <property type="entry name" value="PROPPIN"/>
    <property type="match status" value="1"/>
</dbReference>
<evidence type="ECO:0000256" key="1">
    <source>
        <dbReference type="ARBA" id="ARBA00022574"/>
    </source>
</evidence>